<evidence type="ECO:0000256" key="1">
    <source>
        <dbReference type="SAM" id="MobiDB-lite"/>
    </source>
</evidence>
<comment type="caution">
    <text evidence="2">The sequence shown here is derived from an EMBL/GenBank/DDBJ whole genome shotgun (WGS) entry which is preliminary data.</text>
</comment>
<dbReference type="AlphaFoldDB" id="A0AAD5J649"/>
<evidence type="ECO:0000313" key="2">
    <source>
        <dbReference type="EMBL" id="KAI9186067.1"/>
    </source>
</evidence>
<evidence type="ECO:0000313" key="3">
    <source>
        <dbReference type="Proteomes" id="UP001064489"/>
    </source>
</evidence>
<organism evidence="2 3">
    <name type="scientific">Acer negundo</name>
    <name type="common">Box elder</name>
    <dbReference type="NCBI Taxonomy" id="4023"/>
    <lineage>
        <taxon>Eukaryota</taxon>
        <taxon>Viridiplantae</taxon>
        <taxon>Streptophyta</taxon>
        <taxon>Embryophyta</taxon>
        <taxon>Tracheophyta</taxon>
        <taxon>Spermatophyta</taxon>
        <taxon>Magnoliopsida</taxon>
        <taxon>eudicotyledons</taxon>
        <taxon>Gunneridae</taxon>
        <taxon>Pentapetalae</taxon>
        <taxon>rosids</taxon>
        <taxon>malvids</taxon>
        <taxon>Sapindales</taxon>
        <taxon>Sapindaceae</taxon>
        <taxon>Hippocastanoideae</taxon>
        <taxon>Acereae</taxon>
        <taxon>Acer</taxon>
    </lineage>
</organism>
<sequence>MSHRLWGNNQASTSQGQASSSTFAAANQKVPFMKFTTQMTVVIASHTTVKFYADFQRQQIEDFLFTEHQSGRTRSGVVFKTAAQPVIEGKNRASTSQGHALSLTSAAADQEISFLKFTIQMDTVTKALIVFKIYADFQQQHVEDFLFTEHQYRRIQFEAAFKTVAQPIIEVSEPSTEEVKEDAQIKVAKNGSRGRRHKEHEGEKEHAHESIVEIEHEDAAEKNENIEEDEDDPEKAWKCEFPYSCSNLANSY</sequence>
<feature type="region of interest" description="Disordered" evidence="1">
    <location>
        <begin position="189"/>
        <end position="234"/>
    </location>
</feature>
<gene>
    <name evidence="2" type="ORF">LWI28_013436</name>
</gene>
<reference evidence="2" key="1">
    <citation type="journal article" date="2022" name="Plant J.">
        <title>Strategies of tolerance reflected in two North American maple genomes.</title>
        <authorList>
            <person name="McEvoy S.L."/>
            <person name="Sezen U.U."/>
            <person name="Trouern-Trend A."/>
            <person name="McMahon S.M."/>
            <person name="Schaberg P.G."/>
            <person name="Yang J."/>
            <person name="Wegrzyn J.L."/>
            <person name="Swenson N.G."/>
        </authorList>
    </citation>
    <scope>NUCLEOTIDE SEQUENCE</scope>
    <source>
        <strain evidence="2">91603</strain>
    </source>
</reference>
<protein>
    <submittedName>
        <fullName evidence="2">Uncharacterized protein</fullName>
    </submittedName>
</protein>
<feature type="compositionally biased region" description="Basic and acidic residues" evidence="1">
    <location>
        <begin position="199"/>
        <end position="225"/>
    </location>
</feature>
<proteinExistence type="predicted"/>
<dbReference type="Proteomes" id="UP001064489">
    <property type="component" value="Chromosome 3"/>
</dbReference>
<reference evidence="2" key="2">
    <citation type="submission" date="2023-02" db="EMBL/GenBank/DDBJ databases">
        <authorList>
            <person name="Swenson N.G."/>
            <person name="Wegrzyn J.L."/>
            <person name="Mcevoy S.L."/>
        </authorList>
    </citation>
    <scope>NUCLEOTIDE SEQUENCE</scope>
    <source>
        <strain evidence="2">91603</strain>
        <tissue evidence="2">Leaf</tissue>
    </source>
</reference>
<dbReference type="EMBL" id="JAJSOW010000100">
    <property type="protein sequence ID" value="KAI9186067.1"/>
    <property type="molecule type" value="Genomic_DNA"/>
</dbReference>
<name>A0AAD5J649_ACENE</name>
<accession>A0AAD5J649</accession>
<keyword evidence="3" id="KW-1185">Reference proteome</keyword>